<dbReference type="EMBL" id="FZMP01000091">
    <property type="protein sequence ID" value="SNQ60431.1"/>
    <property type="molecule type" value="Genomic_DNA"/>
</dbReference>
<keyword evidence="2" id="KW-1185">Reference proteome</keyword>
<reference evidence="2" key="1">
    <citation type="submission" date="2017-06" db="EMBL/GenBank/DDBJ databases">
        <authorList>
            <person name="Cremers G."/>
        </authorList>
    </citation>
    <scope>NUCLEOTIDE SEQUENCE [LARGE SCALE GENOMIC DNA]</scope>
</reference>
<dbReference type="PANTHER" id="PTHR39967:SF1">
    <property type="entry name" value="ISH14-TYPE TRANSPOSASE HSIRS44"/>
    <property type="match status" value="1"/>
</dbReference>
<proteinExistence type="predicted"/>
<gene>
    <name evidence="1" type="ORF">MNV_1800015</name>
</gene>
<name>A0A284VMC4_9EURY</name>
<dbReference type="PANTHER" id="PTHR39967">
    <property type="match status" value="1"/>
</dbReference>
<evidence type="ECO:0000313" key="2">
    <source>
        <dbReference type="Proteomes" id="UP000218615"/>
    </source>
</evidence>
<accession>A0A284VMC4</accession>
<dbReference type="RefSeq" id="WP_096204782.1">
    <property type="nucleotide sequence ID" value="NZ_FZMP01000091.1"/>
</dbReference>
<sequence length="216" mass="24620">MTGDIRKNNMHRTGDTKLGGNYASTPHYLLAGTEERLVNQVANRVEGIKRYLYERDWYIKGHKLFTDRQMVKKRECIAIDARETIIGGEMTWIWAAVDLSGDMVIAVYVSYLKDRGTTSVFLRRITKLCSGTLPKVFINGENWDQEAFKESGFRCTPVSFGTDSVAEKFLSAVDCKIGGHLEELSNNNTIECMQWWMEGAAGYTNYWTVRCKLMVS</sequence>
<dbReference type="Proteomes" id="UP000218615">
    <property type="component" value="Unassembled WGS sequence"/>
</dbReference>
<protein>
    <submittedName>
        <fullName evidence="1">Uncharacterized protein</fullName>
    </submittedName>
</protein>
<dbReference type="AlphaFoldDB" id="A0A284VMC4"/>
<organism evidence="1 2">
    <name type="scientific">Candidatus Methanoperedens nitratireducens</name>
    <dbReference type="NCBI Taxonomy" id="1392998"/>
    <lineage>
        <taxon>Archaea</taxon>
        <taxon>Methanobacteriati</taxon>
        <taxon>Methanobacteriota</taxon>
        <taxon>Stenosarchaea group</taxon>
        <taxon>Methanomicrobia</taxon>
        <taxon>Methanosarcinales</taxon>
        <taxon>ANME-2 cluster</taxon>
        <taxon>Candidatus Methanoperedentaceae</taxon>
        <taxon>Candidatus Methanoperedens</taxon>
    </lineage>
</organism>
<evidence type="ECO:0000313" key="1">
    <source>
        <dbReference type="EMBL" id="SNQ60431.1"/>
    </source>
</evidence>